<evidence type="ECO:0000313" key="5">
    <source>
        <dbReference type="EnsemblMetazoa" id="CJA11917.1"/>
    </source>
</evidence>
<dbReference type="InterPro" id="IPR002717">
    <property type="entry name" value="HAT_MYST-type"/>
</dbReference>
<dbReference type="GO" id="GO:0046972">
    <property type="term" value="F:histone H4K16 acetyltransferase activity"/>
    <property type="evidence" value="ECO:0007669"/>
    <property type="project" value="TreeGrafter"/>
</dbReference>
<evidence type="ECO:0000259" key="4">
    <source>
        <dbReference type="PROSITE" id="PS51726"/>
    </source>
</evidence>
<dbReference type="SUPFAM" id="SSF55729">
    <property type="entry name" value="Acyl-CoA N-acyltransferases (Nat)"/>
    <property type="match status" value="1"/>
</dbReference>
<dbReference type="InterPro" id="IPR040706">
    <property type="entry name" value="Zf-MYST"/>
</dbReference>
<dbReference type="GO" id="GO:0006355">
    <property type="term" value="P:regulation of DNA-templated transcription"/>
    <property type="evidence" value="ECO:0007669"/>
    <property type="project" value="InterPro"/>
</dbReference>
<protein>
    <recommendedName>
        <fullName evidence="2">Histone acetyltransferase</fullName>
        <ecNumber evidence="2">2.3.1.48</ecNumber>
    </recommendedName>
</protein>
<dbReference type="Proteomes" id="UP000005237">
    <property type="component" value="Unassembled WGS sequence"/>
</dbReference>
<evidence type="ECO:0000256" key="1">
    <source>
        <dbReference type="ARBA" id="ARBA00022679"/>
    </source>
</evidence>
<dbReference type="GO" id="GO:0044545">
    <property type="term" value="C:NSL complex"/>
    <property type="evidence" value="ECO:0007669"/>
    <property type="project" value="TreeGrafter"/>
</dbReference>
<dbReference type="PANTHER" id="PTHR10615:SF82">
    <property type="entry name" value="HISTONE ACETYLTRANSFERASE KAT8"/>
    <property type="match status" value="1"/>
</dbReference>
<dbReference type="GO" id="GO:0035267">
    <property type="term" value="C:NuA4 histone acetyltransferase complex"/>
    <property type="evidence" value="ECO:0007669"/>
    <property type="project" value="TreeGrafter"/>
</dbReference>
<reference evidence="6" key="1">
    <citation type="submission" date="2010-08" db="EMBL/GenBank/DDBJ databases">
        <authorList>
            <consortium name="Caenorhabditis japonica Sequencing Consortium"/>
            <person name="Wilson R.K."/>
        </authorList>
    </citation>
    <scope>NUCLEOTIDE SEQUENCE [LARGE SCALE GENOMIC DNA]</scope>
    <source>
        <strain evidence="6">DF5081</strain>
    </source>
</reference>
<accession>A0A8R1HWX0</accession>
<comment type="similarity">
    <text evidence="2">Belongs to the MYST (SAS/MOZ) family.</text>
</comment>
<keyword evidence="6" id="KW-1185">Reference proteome</keyword>
<dbReference type="GO" id="GO:0072487">
    <property type="term" value="C:MSL complex"/>
    <property type="evidence" value="ECO:0007669"/>
    <property type="project" value="TreeGrafter"/>
</dbReference>
<sequence length="272" mass="32174">MSKREPRKRPLDETAVADEPVIDKRYLVEKIIEGNLEKLVATVVHTEYRCEDMTDDPEENEKRKTRMYYVHYETLDRRNDEWVTKERIRVHEAVEAAPPNTINVPEDVKKDGAPVQTQGALTRSQRRELEEFAHMKTGISDMDATTARLEREHEERTKVKNVPRITIGKHTISSWYYSPFPPSCENHELYMCEYCLLYSPSRSKFREHYVSCRKRQPPGNEIYRKGNISVWEVDGSVEKLYCQCLCLLSKLFMDHKTLYFDVDDFMFYVLCE</sequence>
<proteinExistence type="inferred from homology"/>
<dbReference type="SUPFAM" id="SSF54160">
    <property type="entry name" value="Chromo domain-like"/>
    <property type="match status" value="1"/>
</dbReference>
<feature type="domain" description="MYST-type HAT" evidence="4">
    <location>
        <begin position="157"/>
        <end position="272"/>
    </location>
</feature>
<dbReference type="InterPro" id="IPR016197">
    <property type="entry name" value="Chromo-like_dom_sf"/>
</dbReference>
<keyword evidence="1" id="KW-0808">Transferase</keyword>
<comment type="subcellular location">
    <subcellularLocation>
        <location evidence="2">Nucleus</location>
    </subcellularLocation>
</comment>
<feature type="region of interest" description="Disordered" evidence="3">
    <location>
        <begin position="101"/>
        <end position="123"/>
    </location>
</feature>
<dbReference type="Pfam" id="PF11717">
    <property type="entry name" value="Tudor-knot"/>
    <property type="match status" value="1"/>
</dbReference>
<dbReference type="EC" id="2.3.1.48" evidence="2"/>
<dbReference type="PANTHER" id="PTHR10615">
    <property type="entry name" value="HISTONE ACETYLTRANSFERASE"/>
    <property type="match status" value="1"/>
</dbReference>
<evidence type="ECO:0000313" key="6">
    <source>
        <dbReference type="Proteomes" id="UP000005237"/>
    </source>
</evidence>
<reference evidence="5" key="2">
    <citation type="submission" date="2022-06" db="UniProtKB">
        <authorList>
            <consortium name="EnsemblMetazoa"/>
        </authorList>
    </citation>
    <scope>IDENTIFICATION</scope>
    <source>
        <strain evidence="5">DF5081</strain>
    </source>
</reference>
<keyword evidence="2" id="KW-0539">Nucleus</keyword>
<dbReference type="Gene3D" id="3.40.630.30">
    <property type="match status" value="1"/>
</dbReference>
<name>A0A8R1HWX0_CAEJA</name>
<dbReference type="PROSITE" id="PS51726">
    <property type="entry name" value="MYST_HAT"/>
    <property type="match status" value="1"/>
</dbReference>
<dbReference type="Gene3D" id="2.30.30.140">
    <property type="match status" value="1"/>
</dbReference>
<comment type="catalytic activity">
    <reaction evidence="2">
        <text>L-lysyl-[protein] + acetyl-CoA = N(6)-acetyl-L-lysyl-[protein] + CoA + H(+)</text>
        <dbReference type="Rhea" id="RHEA:45948"/>
        <dbReference type="Rhea" id="RHEA-COMP:9752"/>
        <dbReference type="Rhea" id="RHEA-COMP:10731"/>
        <dbReference type="ChEBI" id="CHEBI:15378"/>
        <dbReference type="ChEBI" id="CHEBI:29969"/>
        <dbReference type="ChEBI" id="CHEBI:57287"/>
        <dbReference type="ChEBI" id="CHEBI:57288"/>
        <dbReference type="ChEBI" id="CHEBI:61930"/>
        <dbReference type="EC" id="2.3.1.48"/>
    </reaction>
</comment>
<evidence type="ECO:0000256" key="2">
    <source>
        <dbReference type="RuleBase" id="RU361211"/>
    </source>
</evidence>
<dbReference type="EnsemblMetazoa" id="CJA11917.1">
    <property type="protein sequence ID" value="CJA11917.1"/>
    <property type="gene ID" value="WBGene00131121"/>
</dbReference>
<dbReference type="Gene3D" id="3.30.60.60">
    <property type="entry name" value="N-acetyl transferase-like"/>
    <property type="match status" value="1"/>
</dbReference>
<dbReference type="AlphaFoldDB" id="A0A8R1HWX0"/>
<dbReference type="InterPro" id="IPR016181">
    <property type="entry name" value="Acyl_CoA_acyltransferase"/>
</dbReference>
<dbReference type="InterPro" id="IPR025995">
    <property type="entry name" value="Tudor-knot"/>
</dbReference>
<dbReference type="GO" id="GO:0005634">
    <property type="term" value="C:nucleus"/>
    <property type="evidence" value="ECO:0007669"/>
    <property type="project" value="UniProtKB-SubCell"/>
</dbReference>
<dbReference type="InterPro" id="IPR050603">
    <property type="entry name" value="MYST_HAT"/>
</dbReference>
<evidence type="ECO:0000256" key="3">
    <source>
        <dbReference type="SAM" id="MobiDB-lite"/>
    </source>
</evidence>
<dbReference type="Pfam" id="PF01853">
    <property type="entry name" value="MOZ_SAS"/>
    <property type="match status" value="1"/>
</dbReference>
<dbReference type="Pfam" id="PF17772">
    <property type="entry name" value="zf-MYST"/>
    <property type="match status" value="1"/>
</dbReference>
<organism evidence="5 6">
    <name type="scientific">Caenorhabditis japonica</name>
    <dbReference type="NCBI Taxonomy" id="281687"/>
    <lineage>
        <taxon>Eukaryota</taxon>
        <taxon>Metazoa</taxon>
        <taxon>Ecdysozoa</taxon>
        <taxon>Nematoda</taxon>
        <taxon>Chromadorea</taxon>
        <taxon>Rhabditida</taxon>
        <taxon>Rhabditina</taxon>
        <taxon>Rhabditomorpha</taxon>
        <taxon>Rhabditoidea</taxon>
        <taxon>Rhabditidae</taxon>
        <taxon>Peloderinae</taxon>
        <taxon>Caenorhabditis</taxon>
    </lineage>
</organism>